<feature type="domain" description="HTH gntR-type" evidence="5">
    <location>
        <begin position="67"/>
        <end position="137"/>
    </location>
</feature>
<name>A0A556AJL1_9BURK</name>
<dbReference type="OrthoDB" id="9028214at2"/>
<evidence type="ECO:0000256" key="3">
    <source>
        <dbReference type="ARBA" id="ARBA00023163"/>
    </source>
</evidence>
<protein>
    <submittedName>
        <fullName evidence="6">FadR family transcriptional regulator</fullName>
    </submittedName>
</protein>
<evidence type="ECO:0000259" key="5">
    <source>
        <dbReference type="PROSITE" id="PS50949"/>
    </source>
</evidence>
<dbReference type="PANTHER" id="PTHR43537">
    <property type="entry name" value="TRANSCRIPTIONAL REGULATOR, GNTR FAMILY"/>
    <property type="match status" value="1"/>
</dbReference>
<keyword evidence="2" id="KW-0238">DNA-binding</keyword>
<feature type="compositionally biased region" description="Low complexity" evidence="4">
    <location>
        <begin position="39"/>
        <end position="49"/>
    </location>
</feature>
<dbReference type="Gene3D" id="1.10.10.10">
    <property type="entry name" value="Winged helix-like DNA-binding domain superfamily/Winged helix DNA-binding domain"/>
    <property type="match status" value="1"/>
</dbReference>
<feature type="region of interest" description="Disordered" evidence="4">
    <location>
        <begin position="1"/>
        <end position="58"/>
    </location>
</feature>
<keyword evidence="7" id="KW-1185">Reference proteome</keyword>
<keyword evidence="3" id="KW-0804">Transcription</keyword>
<dbReference type="InterPro" id="IPR036390">
    <property type="entry name" value="WH_DNA-bd_sf"/>
</dbReference>
<dbReference type="SMART" id="SM00895">
    <property type="entry name" value="FCD"/>
    <property type="match status" value="1"/>
</dbReference>
<gene>
    <name evidence="6" type="ORF">FOZ76_16810</name>
</gene>
<comment type="caution">
    <text evidence="6">The sequence shown here is derived from an EMBL/GenBank/DDBJ whole genome shotgun (WGS) entry which is preliminary data.</text>
</comment>
<proteinExistence type="predicted"/>
<dbReference type="SUPFAM" id="SSF48008">
    <property type="entry name" value="GntR ligand-binding domain-like"/>
    <property type="match status" value="1"/>
</dbReference>
<dbReference type="GO" id="GO:0003700">
    <property type="term" value="F:DNA-binding transcription factor activity"/>
    <property type="evidence" value="ECO:0007669"/>
    <property type="project" value="InterPro"/>
</dbReference>
<dbReference type="Gene3D" id="1.20.120.530">
    <property type="entry name" value="GntR ligand-binding domain-like"/>
    <property type="match status" value="1"/>
</dbReference>
<dbReference type="Pfam" id="PF00392">
    <property type="entry name" value="GntR"/>
    <property type="match status" value="1"/>
</dbReference>
<dbReference type="Proteomes" id="UP000318405">
    <property type="component" value="Unassembled WGS sequence"/>
</dbReference>
<dbReference type="Pfam" id="PF07729">
    <property type="entry name" value="FCD"/>
    <property type="match status" value="1"/>
</dbReference>
<dbReference type="GO" id="GO:0003677">
    <property type="term" value="F:DNA binding"/>
    <property type="evidence" value="ECO:0007669"/>
    <property type="project" value="UniProtKB-KW"/>
</dbReference>
<evidence type="ECO:0000256" key="4">
    <source>
        <dbReference type="SAM" id="MobiDB-lite"/>
    </source>
</evidence>
<evidence type="ECO:0000256" key="1">
    <source>
        <dbReference type="ARBA" id="ARBA00023015"/>
    </source>
</evidence>
<evidence type="ECO:0000313" key="6">
    <source>
        <dbReference type="EMBL" id="TSH93045.1"/>
    </source>
</evidence>
<keyword evidence="1" id="KW-0805">Transcription regulation</keyword>
<accession>A0A556AJL1</accession>
<dbReference type="AlphaFoldDB" id="A0A556AJL1"/>
<dbReference type="PROSITE" id="PS01332">
    <property type="entry name" value="HTH_RRF2_1"/>
    <property type="match status" value="1"/>
</dbReference>
<dbReference type="InterPro" id="IPR036388">
    <property type="entry name" value="WH-like_DNA-bd_sf"/>
</dbReference>
<dbReference type="SMART" id="SM00345">
    <property type="entry name" value="HTH_GNTR"/>
    <property type="match status" value="1"/>
</dbReference>
<evidence type="ECO:0000256" key="2">
    <source>
        <dbReference type="ARBA" id="ARBA00023125"/>
    </source>
</evidence>
<dbReference type="InterPro" id="IPR008920">
    <property type="entry name" value="TF_FadR/GntR_C"/>
</dbReference>
<evidence type="ECO:0000313" key="7">
    <source>
        <dbReference type="Proteomes" id="UP000318405"/>
    </source>
</evidence>
<dbReference type="SUPFAM" id="SSF46785">
    <property type="entry name" value="Winged helix' DNA-binding domain"/>
    <property type="match status" value="1"/>
</dbReference>
<dbReference type="EMBL" id="VLTJ01000029">
    <property type="protein sequence ID" value="TSH93045.1"/>
    <property type="molecule type" value="Genomic_DNA"/>
</dbReference>
<dbReference type="CDD" id="cd07377">
    <property type="entry name" value="WHTH_GntR"/>
    <property type="match status" value="1"/>
</dbReference>
<dbReference type="InterPro" id="IPR011711">
    <property type="entry name" value="GntR_C"/>
</dbReference>
<organism evidence="6 7">
    <name type="scientific">Verticiella sediminum</name>
    <dbReference type="NCBI Taxonomy" id="1247510"/>
    <lineage>
        <taxon>Bacteria</taxon>
        <taxon>Pseudomonadati</taxon>
        <taxon>Pseudomonadota</taxon>
        <taxon>Betaproteobacteria</taxon>
        <taxon>Burkholderiales</taxon>
        <taxon>Alcaligenaceae</taxon>
        <taxon>Verticiella</taxon>
    </lineage>
</organism>
<reference evidence="6 7" key="1">
    <citation type="submission" date="2019-07" db="EMBL/GenBank/DDBJ databases">
        <title>Qingshengfaniella alkalisoli gen. nov., sp. nov., isolated from saline soil.</title>
        <authorList>
            <person name="Xu L."/>
            <person name="Huang X.-X."/>
            <person name="Sun J.-Q."/>
        </authorList>
    </citation>
    <scope>NUCLEOTIDE SEQUENCE [LARGE SCALE GENOMIC DNA]</scope>
    <source>
        <strain evidence="6 7">DSM 27279</strain>
    </source>
</reference>
<dbReference type="InterPro" id="IPR000524">
    <property type="entry name" value="Tscrpt_reg_HTH_GntR"/>
</dbReference>
<dbReference type="PRINTS" id="PR00035">
    <property type="entry name" value="HTHGNTR"/>
</dbReference>
<dbReference type="PROSITE" id="PS50949">
    <property type="entry name" value="HTH_GNTR"/>
    <property type="match status" value="1"/>
</dbReference>
<dbReference type="InterPro" id="IPR030489">
    <property type="entry name" value="TR_Rrf2-type_CS"/>
</dbReference>
<sequence length="318" mass="34269">MDGRFVVNGARTAATLAHPPDGSERPGAAARKILLQETSMSPSSPSSSSRPLGRPATPLDVLQVPRRRAFEAVCEQIRAKIRNGELAPGDRLPGDAELAEMFNVNRNSVREALRSLEIAGVVRSTTGVQGGFFIAEGRNDSLKQAMRDMVAVGSMRPASLTEARIMVVVQAVKLAVQRGTAQDFDAIEADIARLETIAQRDGLSHGTPQLTAFYRLLAEATHNEVIVVLVEGLSDIVRTLIARTHPSVQPDFIGIRRSILRHMRAGNEAKAVDIITRHLTKMHAHLEQAEAQAEVQAGMAATPLRPAARAPAARKSKA</sequence>
<dbReference type="PANTHER" id="PTHR43537:SF5">
    <property type="entry name" value="UXU OPERON TRANSCRIPTIONAL REGULATOR"/>
    <property type="match status" value="1"/>
</dbReference>